<dbReference type="EMBL" id="CP060828">
    <property type="protein sequence ID" value="QNP74970.1"/>
    <property type="molecule type" value="Genomic_DNA"/>
</dbReference>
<sequence>MPPAGRIAKGVDVIEDGFSADLIDTSKPHSARMYDWFLGGKDHYPVDATAARKVMELFPHIKGSAWANREFMHRAARYLSEKGVAQFLDIGTGIPTPPNLHQVVQQITPGARVVYTDNDPIVLRHAQALLRGTPEGHVAYLHADVREPELILAHAQKHLDFTQPVGLSLIAVMHFVTDEEGAHQIVRKLLDPLVPGSYLMFSHFVLEDPDLMQRLQDIYRAGGTSVQGRSIEGVTAFFQGLQLCDPGVVLAAQWHPDGRTPAREAPGLYVGVAQKV</sequence>
<keyword evidence="1" id="KW-0489">Methyltransferase</keyword>
<dbReference type="SUPFAM" id="SSF53335">
    <property type="entry name" value="S-adenosyl-L-methionine-dependent methyltransferases"/>
    <property type="match status" value="1"/>
</dbReference>
<dbReference type="AlphaFoldDB" id="A0A7H0IQA4"/>
<organism evidence="1 2">
    <name type="scientific">Streptomyces roseirectus</name>
    <dbReference type="NCBI Taxonomy" id="2768066"/>
    <lineage>
        <taxon>Bacteria</taxon>
        <taxon>Bacillati</taxon>
        <taxon>Actinomycetota</taxon>
        <taxon>Actinomycetes</taxon>
        <taxon>Kitasatosporales</taxon>
        <taxon>Streptomycetaceae</taxon>
        <taxon>Streptomyces</taxon>
    </lineage>
</organism>
<dbReference type="GO" id="GO:0008168">
    <property type="term" value="F:methyltransferase activity"/>
    <property type="evidence" value="ECO:0007669"/>
    <property type="project" value="UniProtKB-KW"/>
</dbReference>
<dbReference type="Gene3D" id="3.40.50.150">
    <property type="entry name" value="Vaccinia Virus protein VP39"/>
    <property type="match status" value="1"/>
</dbReference>
<protein>
    <submittedName>
        <fullName evidence="1">SAM-dependent methyltransferase</fullName>
    </submittedName>
</protein>
<dbReference type="InterPro" id="IPR006764">
    <property type="entry name" value="SAM_dep_MeTrfase_SAV2177_type"/>
</dbReference>
<gene>
    <name evidence="1" type="ORF">IAG44_39860</name>
</gene>
<name>A0A7H0IQA4_9ACTN</name>
<dbReference type="KEGG" id="sroi:IAG44_39860"/>
<accession>A0A7H0IQA4</accession>
<reference evidence="1 2" key="1">
    <citation type="submission" date="2020-08" db="EMBL/GenBank/DDBJ databases">
        <title>A novel species.</title>
        <authorList>
            <person name="Gao J."/>
        </authorList>
    </citation>
    <scope>NUCLEOTIDE SEQUENCE [LARGE SCALE GENOMIC DNA]</scope>
    <source>
        <strain evidence="1 2">CRXT-G-22</strain>
    </source>
</reference>
<evidence type="ECO:0000313" key="2">
    <source>
        <dbReference type="Proteomes" id="UP000516052"/>
    </source>
</evidence>
<dbReference type="Pfam" id="PF04672">
    <property type="entry name" value="Methyltransf_19"/>
    <property type="match status" value="1"/>
</dbReference>
<dbReference type="InterPro" id="IPR029063">
    <property type="entry name" value="SAM-dependent_MTases_sf"/>
</dbReference>
<dbReference type="PIRSF" id="PIRSF017393">
    <property type="entry name" value="MTase_SAV2177"/>
    <property type="match status" value="1"/>
</dbReference>
<dbReference type="CDD" id="cd02440">
    <property type="entry name" value="AdoMet_MTases"/>
    <property type="match status" value="1"/>
</dbReference>
<evidence type="ECO:0000313" key="1">
    <source>
        <dbReference type="EMBL" id="QNP74970.1"/>
    </source>
</evidence>
<keyword evidence="1" id="KW-0808">Transferase</keyword>
<proteinExistence type="predicted"/>
<dbReference type="GO" id="GO:0032259">
    <property type="term" value="P:methylation"/>
    <property type="evidence" value="ECO:0007669"/>
    <property type="project" value="UniProtKB-KW"/>
</dbReference>
<keyword evidence="2" id="KW-1185">Reference proteome</keyword>
<dbReference type="Proteomes" id="UP000516052">
    <property type="component" value="Chromosome"/>
</dbReference>